<dbReference type="InterPro" id="IPR041469">
    <property type="entry name" value="Subtilisin-like_FN3"/>
</dbReference>
<dbReference type="InterPro" id="IPR015500">
    <property type="entry name" value="Peptidase_S8_subtilisin-rel"/>
</dbReference>
<evidence type="ECO:0000259" key="8">
    <source>
        <dbReference type="Pfam" id="PF00082"/>
    </source>
</evidence>
<feature type="active site" description="Charge relay system" evidence="7">
    <location>
        <position position="110"/>
    </location>
</feature>
<evidence type="ECO:0000256" key="5">
    <source>
        <dbReference type="ARBA" id="ARBA00022825"/>
    </source>
</evidence>
<feature type="domain" description="Subtilisin-like protease fibronectin type-III" evidence="10">
    <location>
        <begin position="398"/>
        <end position="492"/>
    </location>
</feature>
<dbReference type="Gene3D" id="2.60.40.2310">
    <property type="match status" value="2"/>
</dbReference>
<comment type="similarity">
    <text evidence="1 7">Belongs to the peptidase S8 family.</text>
</comment>
<dbReference type="Pfam" id="PF05922">
    <property type="entry name" value="Inhibitor_I9"/>
    <property type="match status" value="1"/>
</dbReference>
<evidence type="ECO:0000313" key="11">
    <source>
        <dbReference type="EMBL" id="KAJ9698532.1"/>
    </source>
</evidence>
<proteinExistence type="inferred from homology"/>
<dbReference type="PANTHER" id="PTHR10795">
    <property type="entry name" value="PROPROTEIN CONVERTASE SUBTILISIN/KEXIN"/>
    <property type="match status" value="1"/>
</dbReference>
<dbReference type="Proteomes" id="UP001168098">
    <property type="component" value="Unassembled WGS sequence"/>
</dbReference>
<evidence type="ECO:0000259" key="9">
    <source>
        <dbReference type="Pfam" id="PF05922"/>
    </source>
</evidence>
<evidence type="ECO:0000256" key="4">
    <source>
        <dbReference type="ARBA" id="ARBA00022801"/>
    </source>
</evidence>
<dbReference type="Pfam" id="PF17766">
    <property type="entry name" value="fn3_6"/>
    <property type="match status" value="2"/>
</dbReference>
<evidence type="ECO:0000256" key="2">
    <source>
        <dbReference type="ARBA" id="ARBA00022670"/>
    </source>
</evidence>
<keyword evidence="5 7" id="KW-0720">Serine protease</keyword>
<dbReference type="GO" id="GO:0004252">
    <property type="term" value="F:serine-type endopeptidase activity"/>
    <property type="evidence" value="ECO:0007669"/>
    <property type="project" value="UniProtKB-UniRule"/>
</dbReference>
<dbReference type="PROSITE" id="PS51892">
    <property type="entry name" value="SUBTILASE"/>
    <property type="match status" value="2"/>
</dbReference>
<feature type="active site" description="Charge relay system" evidence="6 7">
    <location>
        <position position="627"/>
    </location>
</feature>
<dbReference type="InterPro" id="IPR045051">
    <property type="entry name" value="SBT"/>
</dbReference>
<keyword evidence="4 7" id="KW-0378">Hydrolase</keyword>
<dbReference type="InterPro" id="IPR036852">
    <property type="entry name" value="Peptidase_S8/S53_dom_sf"/>
</dbReference>
<keyword evidence="2 7" id="KW-0645">Protease</keyword>
<dbReference type="FunFam" id="3.40.50.200:FF:000006">
    <property type="entry name" value="Subtilisin-like protease SBT1.5"/>
    <property type="match status" value="2"/>
</dbReference>
<feature type="domain" description="Peptidase S8/S53" evidence="8">
    <location>
        <begin position="42"/>
        <end position="339"/>
    </location>
</feature>
<dbReference type="CDD" id="cd02120">
    <property type="entry name" value="PA_subtilisin_like"/>
    <property type="match status" value="1"/>
</dbReference>
<dbReference type="PROSITE" id="PS00138">
    <property type="entry name" value="SUBTILASE_SER"/>
    <property type="match status" value="2"/>
</dbReference>
<reference evidence="11 12" key="1">
    <citation type="journal article" date="2023" name="BMC Biotechnol.">
        <title>Vitis rotundifolia cv Carlos genome sequencing.</title>
        <authorList>
            <person name="Huff M."/>
            <person name="Hulse-Kemp A."/>
            <person name="Scheffler B."/>
            <person name="Youngblood R."/>
            <person name="Simpson S."/>
            <person name="Babiker E."/>
            <person name="Staton M."/>
        </authorList>
    </citation>
    <scope>NUCLEOTIDE SEQUENCE [LARGE SCALE GENOMIC DNA]</scope>
    <source>
        <tissue evidence="11">Leaf</tissue>
    </source>
</reference>
<evidence type="ECO:0000256" key="6">
    <source>
        <dbReference type="PIRSR" id="PIRSR615500-1"/>
    </source>
</evidence>
<comment type="caution">
    <text evidence="11">The sequence shown here is derived from an EMBL/GenBank/DDBJ whole genome shotgun (WGS) entry which is preliminary data.</text>
</comment>
<feature type="active site" description="Charge relay system" evidence="7">
    <location>
        <position position="292"/>
    </location>
</feature>
<feature type="domain" description="Peptidase S8/S53" evidence="8">
    <location>
        <begin position="619"/>
        <end position="1042"/>
    </location>
</feature>
<sequence length="1230" mass="131016">MFAGKDGVVSIFPSKLLQLQTTRSWDFMGFSETIQRKPAVESDVIVGVIDTGIWPESPSFSDEGFGPPPKKWKGVCSGGKNFTCNKKVIGAQLYNSLNDSDDSVRDRDGHGSHTASIAAGNKIKGASFYGVAEGDARGGVPSARIAVYKVCFRIGCADADVLAAFDDAISDGVDIISVSLGKQSALNLNEDSLAIGSFHAMAKGILTLNSAGNGGPNTYSVGSVAPWMVSIAASTTDRQIITKVVLGNGTTLAPDITAPGVDILAAYSPVAPLTDEAEDKRSVKYTILSGTSMSCPHVAGIAAYIKTFHPDWSPSAIQSALITTAWPMNGTTYNDGELAFGSGHVDPVKAVSPGLVYEALKADYIKMMCSMGYDTKTVRLVSGDNSSCPKDTKGSPKDLNYPSMAVKVEATKSFKVEFPRTVTNVGCANSTYKATVINTNSHIKVQVNPDTLSFKLEKEKKSFVVTVVGQGLDSVETPVASASLVWSDGTHSTTRSWDFIGFSETIKRRPVVESNIIVGVYIVYLGSLPKGEFSPMSQHLGVLEDVLEGSSSTDSLVRSYKRSFNGFAARLTEKEREKLANKEGVVSVFPSRILKLQTTRSWDFMGFSEAARQKPALESDVIIGVFDTGIWPESHSFSDKDFGPPPRKWKGVCSGGKNFTCNKKVIGARIYNSLNYTFDDSVRDIDGHGSHTASIAAGNNVENASLHGIAQGKARGGVPSARLAIYKVCVAIGCPSADILAAFDDAAADGVDIISISLGLDSAVALEEDPIAIGAFHAMAGGILTVNSAGNKGPGLFSIYSFAPWMVSVAASTIDRKIIDKVVLGNGTELKGRSFNYFTMNGSMYPLIYGKDTSRANACNNFLSKLCVADCLNKSAVRGKILLCESAYGDEGAHWAGAAGSIKLDIGVSSVVPLPTIALRGKDLRIVRSYYNSTKKAEAKILKSEAIKDSSAPVVAPFSSRGPNSAIPEIMKPDITAPGIDILAAYSPIPKLADGTSVEYNILSGTSMACPHVAGIAAYVKSFHPAWSASAIRSALMTTAQPMKVSANLHAIRSALMTTARPMKASANLHGVLSFGSGHVDPVKAKSPGLVYETTKDNYTQMLCDMGYNTTMVRLISGDNSSCPKDSKGSPKDLNYPSMTVYVKQLRPFKVEFPRTVTNVGRSNSTYKAQVEVNPSILSFKLKKEKKSFVVIVTGQGMTMERPVESATLVWSDGTHTVRSPVIVYTDFLI</sequence>
<dbReference type="AlphaFoldDB" id="A0AA39A158"/>
<dbReference type="InterPro" id="IPR034197">
    <property type="entry name" value="Peptidases_S8_3"/>
</dbReference>
<evidence type="ECO:0000256" key="3">
    <source>
        <dbReference type="ARBA" id="ARBA00022729"/>
    </source>
</evidence>
<feature type="domain" description="Inhibitor I9" evidence="9">
    <location>
        <begin position="520"/>
        <end position="597"/>
    </location>
</feature>
<feature type="active site" description="Charge relay system" evidence="6 7">
    <location>
        <position position="688"/>
    </location>
</feature>
<dbReference type="Gene3D" id="3.40.50.200">
    <property type="entry name" value="Peptidase S8/S53 domain"/>
    <property type="match status" value="2"/>
</dbReference>
<evidence type="ECO:0000313" key="12">
    <source>
        <dbReference type="Proteomes" id="UP001168098"/>
    </source>
</evidence>
<keyword evidence="3" id="KW-0732">Signal</keyword>
<dbReference type="SUPFAM" id="SSF52743">
    <property type="entry name" value="Subtilisin-like"/>
    <property type="match status" value="2"/>
</dbReference>
<organism evidence="11 12">
    <name type="scientific">Vitis rotundifolia</name>
    <name type="common">Muscadine grape</name>
    <dbReference type="NCBI Taxonomy" id="103349"/>
    <lineage>
        <taxon>Eukaryota</taxon>
        <taxon>Viridiplantae</taxon>
        <taxon>Streptophyta</taxon>
        <taxon>Embryophyta</taxon>
        <taxon>Tracheophyta</taxon>
        <taxon>Spermatophyta</taxon>
        <taxon>Magnoliopsida</taxon>
        <taxon>eudicotyledons</taxon>
        <taxon>Gunneridae</taxon>
        <taxon>Pentapetalae</taxon>
        <taxon>rosids</taxon>
        <taxon>Vitales</taxon>
        <taxon>Vitaceae</taxon>
        <taxon>Viteae</taxon>
        <taxon>Vitis</taxon>
    </lineage>
</organism>
<gene>
    <name evidence="11" type="ORF">PVL29_007553</name>
</gene>
<accession>A0AA39A158</accession>
<keyword evidence="12" id="KW-1185">Reference proteome</keyword>
<dbReference type="InterPro" id="IPR000209">
    <property type="entry name" value="Peptidase_S8/S53_dom"/>
</dbReference>
<evidence type="ECO:0000256" key="7">
    <source>
        <dbReference type="PROSITE-ProRule" id="PRU01240"/>
    </source>
</evidence>
<feature type="active site" description="Charge relay system" evidence="7">
    <location>
        <position position="50"/>
    </location>
</feature>
<dbReference type="GO" id="GO:0006508">
    <property type="term" value="P:proteolysis"/>
    <property type="evidence" value="ECO:0007669"/>
    <property type="project" value="UniProtKB-KW"/>
</dbReference>
<dbReference type="EMBL" id="JARBHA010000006">
    <property type="protein sequence ID" value="KAJ9698532.1"/>
    <property type="molecule type" value="Genomic_DNA"/>
</dbReference>
<dbReference type="PRINTS" id="PR00723">
    <property type="entry name" value="SUBTILISIN"/>
</dbReference>
<dbReference type="InterPro" id="IPR037045">
    <property type="entry name" value="S8pro/Inhibitor_I9_sf"/>
</dbReference>
<dbReference type="Pfam" id="PF00082">
    <property type="entry name" value="Peptidase_S8"/>
    <property type="match status" value="2"/>
</dbReference>
<dbReference type="InterPro" id="IPR023828">
    <property type="entry name" value="Peptidase_S8_Ser-AS"/>
</dbReference>
<name>A0AA39A158_VITRO</name>
<feature type="domain" description="Subtilisin-like protease fibronectin type-III" evidence="10">
    <location>
        <begin position="1133"/>
        <end position="1224"/>
    </location>
</feature>
<evidence type="ECO:0000256" key="1">
    <source>
        <dbReference type="ARBA" id="ARBA00011073"/>
    </source>
</evidence>
<dbReference type="Gene3D" id="3.50.30.30">
    <property type="match status" value="1"/>
</dbReference>
<feature type="active site" description="Charge relay system" evidence="6 7">
    <location>
        <position position="1007"/>
    </location>
</feature>
<dbReference type="Gene3D" id="3.30.70.80">
    <property type="entry name" value="Peptidase S8 propeptide/proteinase inhibitor I9"/>
    <property type="match status" value="1"/>
</dbReference>
<protein>
    <submittedName>
        <fullName evidence="11">Uncharacterized protein</fullName>
    </submittedName>
</protein>
<dbReference type="CDD" id="cd04852">
    <property type="entry name" value="Peptidases_S8_3"/>
    <property type="match status" value="2"/>
</dbReference>
<evidence type="ECO:0000259" key="10">
    <source>
        <dbReference type="Pfam" id="PF17766"/>
    </source>
</evidence>
<dbReference type="InterPro" id="IPR010259">
    <property type="entry name" value="S8pro/Inhibitor_I9"/>
</dbReference>